<proteinExistence type="inferred from homology"/>
<dbReference type="Gene3D" id="3.30.200.20">
    <property type="entry name" value="Phosphorylase Kinase, domain 1"/>
    <property type="match status" value="1"/>
</dbReference>
<sequence length="360" mass="41621">MTTDIDPDNMAVDYDCTKQNISNIKEYLDCSKIKFEYRLTNDKMQLSTFDDFVLLKTIGLGAFGRVFLVHHKSDNKTFLAMKVIKKEEVLRRNYLQHVLNEKRFLTAIQHPFIVHMEYYAHDICNLYFVMPFAVGGDMFGLIRENGMLNEYSAKFYSGQLVLALEYLHLMNIVYRDLKPENVLIDANGYILLTDLGLSKRIAKRTTTLCGTPQYLAPEIISVKAYGKPVDWWALGIVIFEMVAGAMPFNANTDKKLYVQILSGSYKMSTNFTPDLADLIRNLLQVDLTKRFGNLQNGIDDIKQHRWFKQIEWIMLLNKQIEPPFVPNYTSASDTSNFESYVDEDVAVVCEDIDQTYFENF</sequence>
<evidence type="ECO:0000256" key="6">
    <source>
        <dbReference type="ARBA" id="ARBA00022840"/>
    </source>
</evidence>
<dbReference type="PANTHER" id="PTHR24353:SF153">
    <property type="entry name" value="CAMP-DEPENDENT PROTEIN KINASE CATALYTIC SUBUNIT 1"/>
    <property type="match status" value="1"/>
</dbReference>
<evidence type="ECO:0000256" key="8">
    <source>
        <dbReference type="ARBA" id="ARBA00047454"/>
    </source>
</evidence>
<dbReference type="InterPro" id="IPR000961">
    <property type="entry name" value="AGC-kinase_C"/>
</dbReference>
<keyword evidence="3" id="KW-0808">Transferase</keyword>
<comment type="catalytic activity">
    <reaction evidence="7">
        <text>L-threonyl-[protein] + ATP = O-phospho-L-threonyl-[protein] + ADP + H(+)</text>
        <dbReference type="Rhea" id="RHEA:46608"/>
        <dbReference type="Rhea" id="RHEA-COMP:11060"/>
        <dbReference type="Rhea" id="RHEA-COMP:11605"/>
        <dbReference type="ChEBI" id="CHEBI:15378"/>
        <dbReference type="ChEBI" id="CHEBI:30013"/>
        <dbReference type="ChEBI" id="CHEBI:30616"/>
        <dbReference type="ChEBI" id="CHEBI:61977"/>
        <dbReference type="ChEBI" id="CHEBI:456216"/>
        <dbReference type="EC" id="2.7.11.11"/>
    </reaction>
</comment>
<evidence type="ECO:0000259" key="12">
    <source>
        <dbReference type="PROSITE" id="PS51285"/>
    </source>
</evidence>
<dbReference type="Gene3D" id="1.10.510.10">
    <property type="entry name" value="Transferase(Phosphotransferase) domain 1"/>
    <property type="match status" value="1"/>
</dbReference>
<dbReference type="GO" id="GO:0005634">
    <property type="term" value="C:nucleus"/>
    <property type="evidence" value="ECO:0007669"/>
    <property type="project" value="TreeGrafter"/>
</dbReference>
<dbReference type="AlphaFoldDB" id="A0A5E4NSE4"/>
<dbReference type="InterPro" id="IPR017441">
    <property type="entry name" value="Protein_kinase_ATP_BS"/>
</dbReference>
<dbReference type="PROSITE" id="PS00107">
    <property type="entry name" value="PROTEIN_KINASE_ATP"/>
    <property type="match status" value="1"/>
</dbReference>
<keyword evidence="14" id="KW-1185">Reference proteome</keyword>
<evidence type="ECO:0000313" key="14">
    <source>
        <dbReference type="Proteomes" id="UP000325440"/>
    </source>
</evidence>
<dbReference type="EC" id="2.7.11.11" evidence="1"/>
<evidence type="ECO:0000259" key="11">
    <source>
        <dbReference type="PROSITE" id="PS50011"/>
    </source>
</evidence>
<dbReference type="PROSITE" id="PS51285">
    <property type="entry name" value="AGC_KINASE_CTER"/>
    <property type="match status" value="1"/>
</dbReference>
<feature type="domain" description="AGC-kinase C-terminal" evidence="12">
    <location>
        <begin position="308"/>
        <end position="360"/>
    </location>
</feature>
<evidence type="ECO:0000256" key="1">
    <source>
        <dbReference type="ARBA" id="ARBA00012444"/>
    </source>
</evidence>
<dbReference type="GO" id="GO:0005952">
    <property type="term" value="C:cAMP-dependent protein kinase complex"/>
    <property type="evidence" value="ECO:0007669"/>
    <property type="project" value="TreeGrafter"/>
</dbReference>
<dbReference type="Pfam" id="PF00069">
    <property type="entry name" value="Pkinase"/>
    <property type="match status" value="1"/>
</dbReference>
<dbReference type="GO" id="GO:0005524">
    <property type="term" value="F:ATP binding"/>
    <property type="evidence" value="ECO:0007669"/>
    <property type="project" value="UniProtKB-UniRule"/>
</dbReference>
<evidence type="ECO:0000256" key="5">
    <source>
        <dbReference type="ARBA" id="ARBA00022777"/>
    </source>
</evidence>
<dbReference type="Proteomes" id="UP000325440">
    <property type="component" value="Unassembled WGS sequence"/>
</dbReference>
<evidence type="ECO:0000313" key="13">
    <source>
        <dbReference type="EMBL" id="VVC44770.1"/>
    </source>
</evidence>
<dbReference type="OrthoDB" id="63267at2759"/>
<keyword evidence="5 13" id="KW-0418">Kinase</keyword>
<evidence type="ECO:0000256" key="10">
    <source>
        <dbReference type="RuleBase" id="RU000304"/>
    </source>
</evidence>
<name>A0A5E4NSE4_9HEMI</name>
<evidence type="ECO:0000256" key="7">
    <source>
        <dbReference type="ARBA" id="ARBA00047292"/>
    </source>
</evidence>
<dbReference type="GO" id="GO:0005829">
    <property type="term" value="C:cytosol"/>
    <property type="evidence" value="ECO:0007669"/>
    <property type="project" value="TreeGrafter"/>
</dbReference>
<dbReference type="InterPro" id="IPR008271">
    <property type="entry name" value="Ser/Thr_kinase_AS"/>
</dbReference>
<dbReference type="SMART" id="SM00220">
    <property type="entry name" value="S_TKc"/>
    <property type="match status" value="1"/>
</dbReference>
<dbReference type="SMART" id="SM00133">
    <property type="entry name" value="S_TK_X"/>
    <property type="match status" value="1"/>
</dbReference>
<feature type="domain" description="Protein kinase" evidence="11">
    <location>
        <begin position="52"/>
        <end position="307"/>
    </location>
</feature>
<dbReference type="GO" id="GO:0007476">
    <property type="term" value="P:imaginal disc-derived wing morphogenesis"/>
    <property type="evidence" value="ECO:0007669"/>
    <property type="project" value="UniProtKB-ARBA"/>
</dbReference>
<dbReference type="EMBL" id="CABPRJ010002387">
    <property type="protein sequence ID" value="VVC44770.1"/>
    <property type="molecule type" value="Genomic_DNA"/>
</dbReference>
<gene>
    <name evidence="13" type="ORF">CINCED_3A007941</name>
</gene>
<keyword evidence="6 9" id="KW-0067">ATP-binding</keyword>
<dbReference type="InterPro" id="IPR000719">
    <property type="entry name" value="Prot_kinase_dom"/>
</dbReference>
<evidence type="ECO:0000256" key="4">
    <source>
        <dbReference type="ARBA" id="ARBA00022741"/>
    </source>
</evidence>
<evidence type="ECO:0000256" key="9">
    <source>
        <dbReference type="PROSITE-ProRule" id="PRU10141"/>
    </source>
</evidence>
<keyword evidence="4 9" id="KW-0547">Nucleotide-binding</keyword>
<dbReference type="PROSITE" id="PS50011">
    <property type="entry name" value="PROTEIN_KINASE_DOM"/>
    <property type="match status" value="1"/>
</dbReference>
<dbReference type="FunFam" id="1.10.510.10:FF:000005">
    <property type="entry name" value="cAMP-dependent protein kinase catalytic subunit alpha"/>
    <property type="match status" value="1"/>
</dbReference>
<dbReference type="InterPro" id="IPR011009">
    <property type="entry name" value="Kinase-like_dom_sf"/>
</dbReference>
<comment type="similarity">
    <text evidence="10">Belongs to the protein kinase superfamily.</text>
</comment>
<keyword evidence="2 10" id="KW-0723">Serine/threonine-protein kinase</keyword>
<feature type="binding site" evidence="9">
    <location>
        <position position="86"/>
    </location>
    <ligand>
        <name>ATP</name>
        <dbReference type="ChEBI" id="CHEBI:30616"/>
    </ligand>
</feature>
<accession>A0A5E4NSE4</accession>
<organism evidence="13 14">
    <name type="scientific">Cinara cedri</name>
    <dbReference type="NCBI Taxonomy" id="506608"/>
    <lineage>
        <taxon>Eukaryota</taxon>
        <taxon>Metazoa</taxon>
        <taxon>Ecdysozoa</taxon>
        <taxon>Arthropoda</taxon>
        <taxon>Hexapoda</taxon>
        <taxon>Insecta</taxon>
        <taxon>Pterygota</taxon>
        <taxon>Neoptera</taxon>
        <taxon>Paraneoptera</taxon>
        <taxon>Hemiptera</taxon>
        <taxon>Sternorrhyncha</taxon>
        <taxon>Aphidomorpha</taxon>
        <taxon>Aphidoidea</taxon>
        <taxon>Aphididae</taxon>
        <taxon>Lachninae</taxon>
        <taxon>Cinara</taxon>
    </lineage>
</organism>
<dbReference type="PANTHER" id="PTHR24353">
    <property type="entry name" value="CYCLIC NUCLEOTIDE-DEPENDENT PROTEIN KINASE"/>
    <property type="match status" value="1"/>
</dbReference>
<dbReference type="GO" id="GO:0004691">
    <property type="term" value="F:cAMP-dependent protein kinase activity"/>
    <property type="evidence" value="ECO:0007669"/>
    <property type="project" value="UniProtKB-EC"/>
</dbReference>
<evidence type="ECO:0000256" key="3">
    <source>
        <dbReference type="ARBA" id="ARBA00022679"/>
    </source>
</evidence>
<dbReference type="SUPFAM" id="SSF56112">
    <property type="entry name" value="Protein kinase-like (PK-like)"/>
    <property type="match status" value="1"/>
</dbReference>
<dbReference type="PROSITE" id="PS00108">
    <property type="entry name" value="PROTEIN_KINASE_ST"/>
    <property type="match status" value="1"/>
</dbReference>
<evidence type="ECO:0000256" key="2">
    <source>
        <dbReference type="ARBA" id="ARBA00022527"/>
    </source>
</evidence>
<reference evidence="13 14" key="1">
    <citation type="submission" date="2019-08" db="EMBL/GenBank/DDBJ databases">
        <authorList>
            <person name="Alioto T."/>
            <person name="Alioto T."/>
            <person name="Gomez Garrido J."/>
        </authorList>
    </citation>
    <scope>NUCLEOTIDE SEQUENCE [LARGE SCALE GENOMIC DNA]</scope>
</reference>
<protein>
    <recommendedName>
        <fullName evidence="1">cAMP-dependent protein kinase</fullName>
        <ecNumber evidence="1">2.7.11.11</ecNumber>
    </recommendedName>
</protein>
<comment type="catalytic activity">
    <reaction evidence="8">
        <text>L-seryl-[protein] + ATP = O-phospho-L-seryl-[protein] + ADP + H(+)</text>
        <dbReference type="Rhea" id="RHEA:17989"/>
        <dbReference type="Rhea" id="RHEA-COMP:9863"/>
        <dbReference type="Rhea" id="RHEA-COMP:11604"/>
        <dbReference type="ChEBI" id="CHEBI:15378"/>
        <dbReference type="ChEBI" id="CHEBI:29999"/>
        <dbReference type="ChEBI" id="CHEBI:30616"/>
        <dbReference type="ChEBI" id="CHEBI:83421"/>
        <dbReference type="ChEBI" id="CHEBI:456216"/>
        <dbReference type="EC" id="2.7.11.11"/>
    </reaction>
</comment>